<accession>A0A9Q6IE33</accession>
<protein>
    <submittedName>
        <fullName evidence="1">Uncharacterized protein</fullName>
    </submittedName>
</protein>
<gene>
    <name evidence="1" type="ORF">DMX08_19345</name>
</gene>
<dbReference type="EMBL" id="QJRN01000012">
    <property type="protein sequence ID" value="PYC33986.1"/>
    <property type="molecule type" value="Genomic_DNA"/>
</dbReference>
<evidence type="ECO:0000313" key="1">
    <source>
        <dbReference type="EMBL" id="PYC33986.1"/>
    </source>
</evidence>
<dbReference type="AlphaFoldDB" id="A0A9Q6IE33"/>
<reference evidence="1 2" key="1">
    <citation type="submission" date="2018-06" db="EMBL/GenBank/DDBJ databases">
        <title>Pseudomonas diversity within urban Lake Michigan freshwaters.</title>
        <authorList>
            <person name="Batrich M."/>
            <person name="Hatzopoulos T."/>
            <person name="Putonti C."/>
        </authorList>
    </citation>
    <scope>NUCLEOTIDE SEQUENCE [LARGE SCALE GENOMIC DNA]</scope>
    <source>
        <strain evidence="1 2">MB-090624</strain>
    </source>
</reference>
<organism evidence="1 2">
    <name type="scientific">Pseudomonas protegens</name>
    <dbReference type="NCBI Taxonomy" id="380021"/>
    <lineage>
        <taxon>Bacteria</taxon>
        <taxon>Pseudomonadati</taxon>
        <taxon>Pseudomonadota</taxon>
        <taxon>Gammaproteobacteria</taxon>
        <taxon>Pseudomonadales</taxon>
        <taxon>Pseudomonadaceae</taxon>
        <taxon>Pseudomonas</taxon>
    </lineage>
</organism>
<proteinExistence type="predicted"/>
<name>A0A9Q6IE33_9PSED</name>
<dbReference type="Proteomes" id="UP000248188">
    <property type="component" value="Unassembled WGS sequence"/>
</dbReference>
<sequence length="117" mass="13329">MLCVFPDGRMDGWYEVPPEGSIPVDTANEFYDQIWLFPGWSPSPSNLRRVEDDWRESELTVIAGQLDALEEAEVGDAPADLLTGTRAQWLKYRGLVRNWAEGKGDYPDMTKRPKRPS</sequence>
<evidence type="ECO:0000313" key="2">
    <source>
        <dbReference type="Proteomes" id="UP000248188"/>
    </source>
</evidence>
<comment type="caution">
    <text evidence="1">The sequence shown here is derived from an EMBL/GenBank/DDBJ whole genome shotgun (WGS) entry which is preliminary data.</text>
</comment>